<accession>A0A176TD20</accession>
<dbReference type="Proteomes" id="UP000076923">
    <property type="component" value="Unassembled WGS sequence"/>
</dbReference>
<dbReference type="Pfam" id="PF18962">
    <property type="entry name" value="Por_Secre_tail"/>
    <property type="match status" value="1"/>
</dbReference>
<dbReference type="RefSeq" id="WP_068449300.1">
    <property type="nucleotide sequence ID" value="NZ_CANKUV010000002.1"/>
</dbReference>
<evidence type="ECO:0000256" key="1">
    <source>
        <dbReference type="ARBA" id="ARBA00022729"/>
    </source>
</evidence>
<feature type="domain" description="Secretion system C-terminal sorting" evidence="2">
    <location>
        <begin position="152"/>
        <end position="207"/>
    </location>
</feature>
<evidence type="ECO:0000313" key="3">
    <source>
        <dbReference type="EMBL" id="OAD45541.1"/>
    </source>
</evidence>
<sequence>MIGFVEGATDKFDRLYDAPFDVEKKSMEFYSFVEDVHKATIQGLPVLKEDTKTIKVGFVVDELGDYSIDIQEEQIEEAYYIYLLDTEKGVTVDLKQSEYNFTVDAVGENNTRFKVVYTKNKLKTLSADSYEMDANKFLVYLNERKELIATYNNSVDDIDEVSVFNVQGRKVASFKGEQKMNTSNLSSGVYIVSAKLQDNRSLNRKIVLVD</sequence>
<dbReference type="OrthoDB" id="1652165at2"/>
<proteinExistence type="predicted"/>
<evidence type="ECO:0000259" key="2">
    <source>
        <dbReference type="Pfam" id="PF18962"/>
    </source>
</evidence>
<organism evidence="3 4">
    <name type="scientific">Polaribacter atrinae</name>
    <dbReference type="NCBI Taxonomy" id="1333662"/>
    <lineage>
        <taxon>Bacteria</taxon>
        <taxon>Pseudomonadati</taxon>
        <taxon>Bacteroidota</taxon>
        <taxon>Flavobacteriia</taxon>
        <taxon>Flavobacteriales</taxon>
        <taxon>Flavobacteriaceae</taxon>
    </lineage>
</organism>
<protein>
    <recommendedName>
        <fullName evidence="2">Secretion system C-terminal sorting domain-containing protein</fullName>
    </recommendedName>
</protein>
<gene>
    <name evidence="3" type="ORF">LPB303_07285</name>
</gene>
<dbReference type="AlphaFoldDB" id="A0A176TD20"/>
<name>A0A176TD20_9FLAO</name>
<keyword evidence="1" id="KW-0732">Signal</keyword>
<dbReference type="STRING" id="1333662.LPB303_07285"/>
<dbReference type="NCBIfam" id="TIGR04183">
    <property type="entry name" value="Por_Secre_tail"/>
    <property type="match status" value="1"/>
</dbReference>
<dbReference type="InterPro" id="IPR026444">
    <property type="entry name" value="Secre_tail"/>
</dbReference>
<evidence type="ECO:0000313" key="4">
    <source>
        <dbReference type="Proteomes" id="UP000076923"/>
    </source>
</evidence>
<comment type="caution">
    <text evidence="3">The sequence shown here is derived from an EMBL/GenBank/DDBJ whole genome shotgun (WGS) entry which is preliminary data.</text>
</comment>
<dbReference type="EMBL" id="LVWE01000028">
    <property type="protein sequence ID" value="OAD45541.1"/>
    <property type="molecule type" value="Genomic_DNA"/>
</dbReference>
<keyword evidence="4" id="KW-1185">Reference proteome</keyword>
<reference evidence="3 4" key="1">
    <citation type="submission" date="2016-02" db="EMBL/GenBank/DDBJ databases">
        <title>Draft genome sequence of Polaribacter atrinae KACC17473.</title>
        <authorList>
            <person name="Shin S.-K."/>
            <person name="Yi H."/>
        </authorList>
    </citation>
    <scope>NUCLEOTIDE SEQUENCE [LARGE SCALE GENOMIC DNA]</scope>
    <source>
        <strain evidence="3 4">KACC 17473</strain>
    </source>
</reference>